<organism evidence="1 2">
    <name type="scientific">Arctium lappa</name>
    <name type="common">Greater burdock</name>
    <name type="synonym">Lappa major</name>
    <dbReference type="NCBI Taxonomy" id="4217"/>
    <lineage>
        <taxon>Eukaryota</taxon>
        <taxon>Viridiplantae</taxon>
        <taxon>Streptophyta</taxon>
        <taxon>Embryophyta</taxon>
        <taxon>Tracheophyta</taxon>
        <taxon>Spermatophyta</taxon>
        <taxon>Magnoliopsida</taxon>
        <taxon>eudicotyledons</taxon>
        <taxon>Gunneridae</taxon>
        <taxon>Pentapetalae</taxon>
        <taxon>asterids</taxon>
        <taxon>campanulids</taxon>
        <taxon>Asterales</taxon>
        <taxon>Asteraceae</taxon>
        <taxon>Carduoideae</taxon>
        <taxon>Cardueae</taxon>
        <taxon>Arctiinae</taxon>
        <taxon>Arctium</taxon>
    </lineage>
</organism>
<evidence type="ECO:0000313" key="2">
    <source>
        <dbReference type="Proteomes" id="UP001055879"/>
    </source>
</evidence>
<evidence type="ECO:0000313" key="1">
    <source>
        <dbReference type="EMBL" id="KAI3702637.1"/>
    </source>
</evidence>
<sequence length="159" mass="18775">MLLLLLRCCRRLILYLLYQFYYVKFVEDNTEMKIISMDDDTLRLFRTEQLAVVHLVTDGNTGKREPFVWTPQMDDAFIQVMLKEQDKGNRVDGTFTSQAYANMKKSPKPLYFKSSDSFLPIFFNLLQSCFLQGPRNPTSAREKIEQFVRIRLLLVMVLR</sequence>
<protein>
    <submittedName>
        <fullName evidence="1">Uncharacterized protein</fullName>
    </submittedName>
</protein>
<gene>
    <name evidence="1" type="ORF">L6452_28385</name>
</gene>
<accession>A0ACB8ZXA2</accession>
<dbReference type="Proteomes" id="UP001055879">
    <property type="component" value="Linkage Group LG09"/>
</dbReference>
<comment type="caution">
    <text evidence="1">The sequence shown here is derived from an EMBL/GenBank/DDBJ whole genome shotgun (WGS) entry which is preliminary data.</text>
</comment>
<dbReference type="EMBL" id="CM042055">
    <property type="protein sequence ID" value="KAI3702637.1"/>
    <property type="molecule type" value="Genomic_DNA"/>
</dbReference>
<reference evidence="1 2" key="2">
    <citation type="journal article" date="2022" name="Mol. Ecol. Resour.">
        <title>The genomes of chicory, endive, great burdock and yacon provide insights into Asteraceae paleo-polyploidization history and plant inulin production.</title>
        <authorList>
            <person name="Fan W."/>
            <person name="Wang S."/>
            <person name="Wang H."/>
            <person name="Wang A."/>
            <person name="Jiang F."/>
            <person name="Liu H."/>
            <person name="Zhao H."/>
            <person name="Xu D."/>
            <person name="Zhang Y."/>
        </authorList>
    </citation>
    <scope>NUCLEOTIDE SEQUENCE [LARGE SCALE GENOMIC DNA]</scope>
    <source>
        <strain evidence="2">cv. Niubang</strain>
    </source>
</reference>
<proteinExistence type="predicted"/>
<reference evidence="2" key="1">
    <citation type="journal article" date="2022" name="Mol. Ecol. Resour.">
        <title>The genomes of chicory, endive, great burdock and yacon provide insights into Asteraceae palaeo-polyploidization history and plant inulin production.</title>
        <authorList>
            <person name="Fan W."/>
            <person name="Wang S."/>
            <person name="Wang H."/>
            <person name="Wang A."/>
            <person name="Jiang F."/>
            <person name="Liu H."/>
            <person name="Zhao H."/>
            <person name="Xu D."/>
            <person name="Zhang Y."/>
        </authorList>
    </citation>
    <scope>NUCLEOTIDE SEQUENCE [LARGE SCALE GENOMIC DNA]</scope>
    <source>
        <strain evidence="2">cv. Niubang</strain>
    </source>
</reference>
<name>A0ACB8ZXA2_ARCLA</name>
<keyword evidence="2" id="KW-1185">Reference proteome</keyword>